<protein>
    <recommendedName>
        <fullName evidence="3">DUF4197 domain-containing protein</fullName>
    </recommendedName>
</protein>
<evidence type="ECO:0000313" key="1">
    <source>
        <dbReference type="EMBL" id="KNH02361.1"/>
    </source>
</evidence>
<dbReference type="STRING" id="1306953.J121_2611"/>
<comment type="caution">
    <text evidence="1">The sequence shown here is derived from an EMBL/GenBank/DDBJ whole genome shotgun (WGS) entry which is preliminary data.</text>
</comment>
<dbReference type="EMBL" id="JYNE01000023">
    <property type="protein sequence ID" value="KNH02361.1"/>
    <property type="molecule type" value="Genomic_DNA"/>
</dbReference>
<reference evidence="1" key="1">
    <citation type="submission" date="2015-02" db="EMBL/GenBank/DDBJ databases">
        <authorList>
            <person name="Chooi Y.-H."/>
        </authorList>
    </citation>
    <scope>NUCLEOTIDE SEQUENCE [LARGE SCALE GENOMIC DNA]</scope>
    <source>
        <strain evidence="1">LAMA 915</strain>
    </source>
</reference>
<name>A0A0L1KEK5_9SPHN</name>
<accession>A0A0L1KEK5</accession>
<gene>
    <name evidence="1" type="ORF">J121_2611</name>
</gene>
<proteinExistence type="predicted"/>
<dbReference type="InterPro" id="IPR025245">
    <property type="entry name" value="DUF4197"/>
</dbReference>
<dbReference type="Proteomes" id="UP000037446">
    <property type="component" value="Unassembled WGS sequence"/>
</dbReference>
<dbReference type="AlphaFoldDB" id="A0A0L1KEK5"/>
<evidence type="ECO:0000313" key="2">
    <source>
        <dbReference type="Proteomes" id="UP000037446"/>
    </source>
</evidence>
<dbReference type="PATRIC" id="fig|1306953.7.peg.2700"/>
<evidence type="ECO:0008006" key="3">
    <source>
        <dbReference type="Google" id="ProtNLM"/>
    </source>
</evidence>
<dbReference type="Pfam" id="PF13852">
    <property type="entry name" value="DUF4197"/>
    <property type="match status" value="1"/>
</dbReference>
<organism evidence="1 2">
    <name type="scientific">Qipengyuania citrea LAMA 915</name>
    <dbReference type="NCBI Taxonomy" id="1306953"/>
    <lineage>
        <taxon>Bacteria</taxon>
        <taxon>Pseudomonadati</taxon>
        <taxon>Pseudomonadota</taxon>
        <taxon>Alphaproteobacteria</taxon>
        <taxon>Sphingomonadales</taxon>
        <taxon>Erythrobacteraceae</taxon>
        <taxon>Qipengyuania</taxon>
    </lineage>
</organism>
<dbReference type="PROSITE" id="PS51318">
    <property type="entry name" value="TAT"/>
    <property type="match status" value="1"/>
</dbReference>
<sequence length="245" mass="25721">MRVKQGQDAMRTSDMTDILVKPTGRRGFLGGAMAGGGLLLLPGCSTIPGFGMVDAVQRILFLSSERAFARMLEGGGFWDEQVAQVGFGELLGARGDVVSRILTSALFKSRLENAFGDIAYEGAQRAAPLVTDAVRTIGIQNAIDLVRGGPTAATGFLRGSMGRSLIEAMVPELGDALRVAQDPLVAELVQGLAGVDLAGAVTRFAGTIDTTIWREIGAEEAAIRRNPQATRDPLIIGVFGAGAQY</sequence>
<dbReference type="InterPro" id="IPR006311">
    <property type="entry name" value="TAT_signal"/>
</dbReference>